<evidence type="ECO:0000313" key="1">
    <source>
        <dbReference type="EMBL" id="MPN06483.1"/>
    </source>
</evidence>
<sequence length="110" mass="11955">MRHLADLVVGQPERADLILGQLVSDHAGDFFHAKRLRGLVPGVAADDLMVPVDHQRHQEAELPDAGRDALHGFVVFARVAGIRVDVGEPDVLNPHVNLRSSTGKMVIPMV</sequence>
<protein>
    <submittedName>
        <fullName evidence="1">Uncharacterized protein</fullName>
    </submittedName>
</protein>
<dbReference type="AlphaFoldDB" id="A0A645F1F3"/>
<organism evidence="1">
    <name type="scientific">bioreactor metagenome</name>
    <dbReference type="NCBI Taxonomy" id="1076179"/>
    <lineage>
        <taxon>unclassified sequences</taxon>
        <taxon>metagenomes</taxon>
        <taxon>ecological metagenomes</taxon>
    </lineage>
</organism>
<gene>
    <name evidence="1" type="ORF">SDC9_153739</name>
</gene>
<comment type="caution">
    <text evidence="1">The sequence shown here is derived from an EMBL/GenBank/DDBJ whole genome shotgun (WGS) entry which is preliminary data.</text>
</comment>
<proteinExistence type="predicted"/>
<accession>A0A645F1F3</accession>
<name>A0A645F1F3_9ZZZZ</name>
<dbReference type="EMBL" id="VSSQ01052386">
    <property type="protein sequence ID" value="MPN06483.1"/>
    <property type="molecule type" value="Genomic_DNA"/>
</dbReference>
<reference evidence="1" key="1">
    <citation type="submission" date="2019-08" db="EMBL/GenBank/DDBJ databases">
        <authorList>
            <person name="Kucharzyk K."/>
            <person name="Murdoch R.W."/>
            <person name="Higgins S."/>
            <person name="Loffler F."/>
        </authorList>
    </citation>
    <scope>NUCLEOTIDE SEQUENCE</scope>
</reference>